<organism evidence="1 2">
    <name type="scientific">Lysobacter concretionis Ko07 = DSM 16239</name>
    <dbReference type="NCBI Taxonomy" id="1122185"/>
    <lineage>
        <taxon>Bacteria</taxon>
        <taxon>Pseudomonadati</taxon>
        <taxon>Pseudomonadota</taxon>
        <taxon>Gammaproteobacteria</taxon>
        <taxon>Lysobacterales</taxon>
        <taxon>Lysobacteraceae</taxon>
        <taxon>Novilysobacter</taxon>
    </lineage>
</organism>
<name>A0A0A0EQY7_9GAMM</name>
<dbReference type="Proteomes" id="UP000030017">
    <property type="component" value="Unassembled WGS sequence"/>
</dbReference>
<dbReference type="InterPro" id="IPR019226">
    <property type="entry name" value="DUF2158"/>
</dbReference>
<dbReference type="OrthoDB" id="1264301at2"/>
<protein>
    <recommendedName>
        <fullName evidence="3">DUF2158 domain-containing protein</fullName>
    </recommendedName>
</protein>
<accession>A0A0A0EQY7</accession>
<gene>
    <name evidence="1" type="ORF">N792_05840</name>
</gene>
<evidence type="ECO:0000313" key="1">
    <source>
        <dbReference type="EMBL" id="KGM52583.1"/>
    </source>
</evidence>
<dbReference type="EMBL" id="AVPS01000003">
    <property type="protein sequence ID" value="KGM52583.1"/>
    <property type="molecule type" value="Genomic_DNA"/>
</dbReference>
<dbReference type="AlphaFoldDB" id="A0A0A0EQY7"/>
<dbReference type="RefSeq" id="WP_036192838.1">
    <property type="nucleotide sequence ID" value="NZ_AVPS01000003.1"/>
</dbReference>
<evidence type="ECO:0008006" key="3">
    <source>
        <dbReference type="Google" id="ProtNLM"/>
    </source>
</evidence>
<comment type="caution">
    <text evidence="1">The sequence shown here is derived from an EMBL/GenBank/DDBJ whole genome shotgun (WGS) entry which is preliminary data.</text>
</comment>
<reference evidence="1 2" key="1">
    <citation type="submission" date="2013-08" db="EMBL/GenBank/DDBJ databases">
        <title>Genome sequencing of Lysobacter.</title>
        <authorList>
            <person name="Zhang S."/>
            <person name="Wang G."/>
        </authorList>
    </citation>
    <scope>NUCLEOTIDE SEQUENCE [LARGE SCALE GENOMIC DNA]</scope>
    <source>
        <strain evidence="1 2">Ko07</strain>
    </source>
</reference>
<sequence length="65" mass="7127">MSQSFAAGDIVQLKSGGEPMTVEEINGNEVTCVWSESKKLQRQVFVAATLKPYQRPAMGVRVTRA</sequence>
<proteinExistence type="predicted"/>
<keyword evidence="2" id="KW-1185">Reference proteome</keyword>
<evidence type="ECO:0000313" key="2">
    <source>
        <dbReference type="Proteomes" id="UP000030017"/>
    </source>
</evidence>
<dbReference type="Pfam" id="PF09926">
    <property type="entry name" value="DUF2158"/>
    <property type="match status" value="1"/>
</dbReference>